<dbReference type="RefSeq" id="XP_066637661.1">
    <property type="nucleotide sequence ID" value="XM_066772382.1"/>
</dbReference>
<protein>
    <submittedName>
        <fullName evidence="2">Uncharacterized protein</fullName>
    </submittedName>
</protein>
<name>A0ABR3CVL1_9PEZI</name>
<feature type="compositionally biased region" description="Acidic residues" evidence="1">
    <location>
        <begin position="377"/>
        <end position="396"/>
    </location>
</feature>
<proteinExistence type="predicted"/>
<accession>A0ABR3CVL1</accession>
<evidence type="ECO:0000313" key="3">
    <source>
        <dbReference type="Proteomes" id="UP001430584"/>
    </source>
</evidence>
<dbReference type="InterPro" id="IPR038883">
    <property type="entry name" value="AN11006-like"/>
</dbReference>
<gene>
    <name evidence="2" type="ORF">SLS55_000875</name>
</gene>
<sequence>MAAPASDPESASEGIAAPGPFLRQAEVTTAHPHPRTRSTHFPFLSLPAEVRVMIYGYLLVLPDEGNIRIVPKDEGPMFSNPSAHCDSNVFRNQTLNILMVNKLIYAEAAKEFYSGTHFNFGRGRFANGPILACQTFLIGLSPNMLACIKSIEIVISMPFPFQPCLNEDVFRTLINILNFFLPAFDHLTLNFYGTCPDIRRLPWHWPTIGCPSQKWLGVLLTLRKRGNLHIHYNCNKITDYVSDDFDEDVDEAERLGGMVAFVSFLRTHLLRNADNLANRNIRAHQRHWASFTLGRWKRKSDRVCVVECHDDENGNSLLPPLARSAPRQIGILEKHAKNLDGDARGAIEDKVRAEIDTEEYADRLTYSAYRSYDLDNEDEELGLSETEDWDLSDDGDRDSLNGEDLSGIRTTFTRDENYLETYAQPPGQP</sequence>
<reference evidence="2 3" key="1">
    <citation type="submission" date="2024-02" db="EMBL/GenBank/DDBJ databases">
        <title>De novo assembly and annotation of 12 fungi associated with fruit tree decline syndrome in Ontario, Canada.</title>
        <authorList>
            <person name="Sulman M."/>
            <person name="Ellouze W."/>
            <person name="Ilyukhin E."/>
        </authorList>
    </citation>
    <scope>NUCLEOTIDE SEQUENCE [LARGE SCALE GENOMIC DNA]</scope>
    <source>
        <strain evidence="2 3">FDS-637</strain>
    </source>
</reference>
<organism evidence="2 3">
    <name type="scientific">Diplodia seriata</name>
    <dbReference type="NCBI Taxonomy" id="420778"/>
    <lineage>
        <taxon>Eukaryota</taxon>
        <taxon>Fungi</taxon>
        <taxon>Dikarya</taxon>
        <taxon>Ascomycota</taxon>
        <taxon>Pezizomycotina</taxon>
        <taxon>Dothideomycetes</taxon>
        <taxon>Dothideomycetes incertae sedis</taxon>
        <taxon>Botryosphaeriales</taxon>
        <taxon>Botryosphaeriaceae</taxon>
        <taxon>Diplodia</taxon>
    </lineage>
</organism>
<evidence type="ECO:0000256" key="1">
    <source>
        <dbReference type="SAM" id="MobiDB-lite"/>
    </source>
</evidence>
<dbReference type="Proteomes" id="UP001430584">
    <property type="component" value="Unassembled WGS sequence"/>
</dbReference>
<dbReference type="PANTHER" id="PTHR42085">
    <property type="entry name" value="F-BOX DOMAIN-CONTAINING PROTEIN"/>
    <property type="match status" value="1"/>
</dbReference>
<dbReference type="PANTHER" id="PTHR42085:SF8">
    <property type="entry name" value="F-BOX DOMAIN-CONTAINING PROTEIN"/>
    <property type="match status" value="1"/>
</dbReference>
<keyword evidence="3" id="KW-1185">Reference proteome</keyword>
<dbReference type="EMBL" id="JAJVCZ030000001">
    <property type="protein sequence ID" value="KAL0264921.1"/>
    <property type="molecule type" value="Genomic_DNA"/>
</dbReference>
<feature type="region of interest" description="Disordered" evidence="1">
    <location>
        <begin position="377"/>
        <end position="407"/>
    </location>
</feature>
<comment type="caution">
    <text evidence="2">The sequence shown here is derived from an EMBL/GenBank/DDBJ whole genome shotgun (WGS) entry which is preliminary data.</text>
</comment>
<dbReference type="GeneID" id="92004960"/>
<evidence type="ECO:0000313" key="2">
    <source>
        <dbReference type="EMBL" id="KAL0264921.1"/>
    </source>
</evidence>